<dbReference type="NCBIfam" id="TIGR03558">
    <property type="entry name" value="oxido_grp_1"/>
    <property type="match status" value="1"/>
</dbReference>
<dbReference type="InterPro" id="IPR036661">
    <property type="entry name" value="Luciferase-like_sf"/>
</dbReference>
<dbReference type="InterPro" id="IPR011251">
    <property type="entry name" value="Luciferase-like_dom"/>
</dbReference>
<evidence type="ECO:0000313" key="3">
    <source>
        <dbReference type="EMBL" id="AIT05157.1"/>
    </source>
</evidence>
<dbReference type="InterPro" id="IPR019949">
    <property type="entry name" value="CmoO-like"/>
</dbReference>
<dbReference type="HOGENOM" id="CLU_027853_9_0_5"/>
<dbReference type="eggNOG" id="COG2141">
    <property type="taxonomic scope" value="Bacteria"/>
</dbReference>
<comment type="similarity">
    <text evidence="1">To bacterial alkanal monooxygenase alpha and beta chains.</text>
</comment>
<dbReference type="GO" id="GO:0005829">
    <property type="term" value="C:cytosol"/>
    <property type="evidence" value="ECO:0007669"/>
    <property type="project" value="TreeGrafter"/>
</dbReference>
<organism evidence="3 4">
    <name type="scientific">Sphingomonas taxi</name>
    <dbReference type="NCBI Taxonomy" id="1549858"/>
    <lineage>
        <taxon>Bacteria</taxon>
        <taxon>Pseudomonadati</taxon>
        <taxon>Pseudomonadota</taxon>
        <taxon>Alphaproteobacteria</taxon>
        <taxon>Sphingomonadales</taxon>
        <taxon>Sphingomonadaceae</taxon>
        <taxon>Sphingomonas</taxon>
    </lineage>
</organism>
<evidence type="ECO:0000259" key="2">
    <source>
        <dbReference type="Pfam" id="PF00296"/>
    </source>
</evidence>
<reference evidence="3 4" key="1">
    <citation type="submission" date="2014-09" db="EMBL/GenBank/DDBJ databases">
        <title>Using Illumina technology Improving SMRT sequencing Genome Assembly by RASTools.</title>
        <authorList>
            <person name="Zhou Y."/>
            <person name="Ma T."/>
            <person name="Liu T."/>
        </authorList>
    </citation>
    <scope>NUCLEOTIDE SEQUENCE [LARGE SCALE GENOMIC DNA]</scope>
    <source>
        <strain evidence="3 4">ATCC 55669</strain>
    </source>
</reference>
<feature type="domain" description="Luciferase-like" evidence="2">
    <location>
        <begin position="17"/>
        <end position="299"/>
    </location>
</feature>
<keyword evidence="4" id="KW-1185">Reference proteome</keyword>
<dbReference type="EMBL" id="CP009571">
    <property type="protein sequence ID" value="AIT05157.1"/>
    <property type="molecule type" value="Genomic_DNA"/>
</dbReference>
<dbReference type="Pfam" id="PF00296">
    <property type="entry name" value="Bac_luciferase"/>
    <property type="match status" value="1"/>
</dbReference>
<protein>
    <recommendedName>
        <fullName evidence="2">Luciferase-like domain-containing protein</fullName>
    </recommendedName>
</protein>
<dbReference type="RefSeq" id="WP_038658249.1">
    <property type="nucleotide sequence ID" value="NZ_CP009571.1"/>
</dbReference>
<dbReference type="Gene3D" id="3.20.20.30">
    <property type="entry name" value="Luciferase-like domain"/>
    <property type="match status" value="1"/>
</dbReference>
<dbReference type="STRING" id="1549858.MC45_00450"/>
<dbReference type="PANTHER" id="PTHR30137">
    <property type="entry name" value="LUCIFERASE-LIKE MONOOXYGENASE"/>
    <property type="match status" value="1"/>
</dbReference>
<dbReference type="InterPro" id="IPR050766">
    <property type="entry name" value="Bact_Lucif_Oxidored"/>
</dbReference>
<dbReference type="SUPFAM" id="SSF51679">
    <property type="entry name" value="Bacterial luciferase-like"/>
    <property type="match status" value="1"/>
</dbReference>
<dbReference type="PANTHER" id="PTHR30137:SF20">
    <property type="entry name" value="N-ACETYL-S-ALKYLCYSTEINE MONOOXYGENASE"/>
    <property type="match status" value="1"/>
</dbReference>
<sequence>MAYRLSILDKALIPEGVAAPDALDGTVKLAVRADQLGYHRYWFAEHHGMATLGSSAPETLAAFVLARTRRIRVGSGGVMLQHYPPYKVAETFNLLAALAPGRVDLGIGKAPGGLPNATRALRANQQGAAAQDFAAKLRDLDAFVTGALPDDHPYAGAIAAPRPEEPASRILLGASVESAALAGELGWDFCYAGHFDGDAERMGRAFAVYRAATGRSPLLALVAFAAETEAIARRHVGPLRLYRVRLADGQTVNLPNLDAAAEFARQAGVADYTTEEIVPNVLSGTAAQVRAELDRLHAAFGVEEFVIDTPVAGFAQRLDSIERLAPLTLSPARAFEARAA</sequence>
<gene>
    <name evidence="3" type="ORF">MC45_00450</name>
</gene>
<evidence type="ECO:0000256" key="1">
    <source>
        <dbReference type="ARBA" id="ARBA00007789"/>
    </source>
</evidence>
<dbReference type="AlphaFoldDB" id="A0A097EC60"/>
<dbReference type="Proteomes" id="UP000033200">
    <property type="component" value="Chromosome"/>
</dbReference>
<name>A0A097EC60_9SPHN</name>
<dbReference type="KEGG" id="stax:MC45_00450"/>
<dbReference type="GO" id="GO:0016705">
    <property type="term" value="F:oxidoreductase activity, acting on paired donors, with incorporation or reduction of molecular oxygen"/>
    <property type="evidence" value="ECO:0007669"/>
    <property type="project" value="InterPro"/>
</dbReference>
<accession>A0A097EC60</accession>
<evidence type="ECO:0000313" key="4">
    <source>
        <dbReference type="Proteomes" id="UP000033200"/>
    </source>
</evidence>
<proteinExistence type="predicted"/>